<keyword evidence="2" id="KW-1185">Reference proteome</keyword>
<evidence type="ECO:0000313" key="1">
    <source>
        <dbReference type="EMBL" id="CAK9110836.1"/>
    </source>
</evidence>
<gene>
    <name evidence="1" type="ORF">SCF082_LOCUS51469</name>
</gene>
<proteinExistence type="predicted"/>
<dbReference type="Proteomes" id="UP001642464">
    <property type="component" value="Unassembled WGS sequence"/>
</dbReference>
<reference evidence="1 2" key="1">
    <citation type="submission" date="2024-02" db="EMBL/GenBank/DDBJ databases">
        <authorList>
            <person name="Chen Y."/>
            <person name="Shah S."/>
            <person name="Dougan E. K."/>
            <person name="Thang M."/>
            <person name="Chan C."/>
        </authorList>
    </citation>
    <scope>NUCLEOTIDE SEQUENCE [LARGE SCALE GENOMIC DNA]</scope>
</reference>
<evidence type="ECO:0000313" key="2">
    <source>
        <dbReference type="Proteomes" id="UP001642464"/>
    </source>
</evidence>
<dbReference type="EMBL" id="CAXAMM010043593">
    <property type="protein sequence ID" value="CAK9110836.1"/>
    <property type="molecule type" value="Genomic_DNA"/>
</dbReference>
<name>A0ABP0SEV8_9DINO</name>
<feature type="non-terminal residue" evidence="1">
    <location>
        <position position="164"/>
    </location>
</feature>
<organism evidence="1 2">
    <name type="scientific">Durusdinium trenchii</name>
    <dbReference type="NCBI Taxonomy" id="1381693"/>
    <lineage>
        <taxon>Eukaryota</taxon>
        <taxon>Sar</taxon>
        <taxon>Alveolata</taxon>
        <taxon>Dinophyceae</taxon>
        <taxon>Suessiales</taxon>
        <taxon>Symbiodiniaceae</taxon>
        <taxon>Durusdinium</taxon>
    </lineage>
</organism>
<comment type="caution">
    <text evidence="1">The sequence shown here is derived from an EMBL/GenBank/DDBJ whole genome shotgun (WGS) entry which is preliminary data.</text>
</comment>
<accession>A0ABP0SEV8</accession>
<sequence length="164" mass="19058">MSGYYGAYQYGHFPRGRRAHVVQVGLGDNRTFLHDMVAVRRQEYHTGVGWLLNACSEGDICGVAVEPVWEHFEAAHELAKENRLRNVALVQAALGEYSGRTAIYRVQEPEKSQLDWLDEDDREDYETQMSYLRNMSSVEAKSKHLHYFHQRLEQKFKLTVPIQE</sequence>
<protein>
    <submittedName>
        <fullName evidence="1">Splicing factor 3B subunit 4</fullName>
    </submittedName>
</protein>